<sequence>MDGIPMPNMRSVSELLEGCSSSVALASTKELESCKIHRSKPGRKGWMCINVILVQYSRDVYIPGSVDQEQLRSVRSSSSTGGLTSASILLIH</sequence>
<reference evidence="2" key="1">
    <citation type="submission" date="2023-07" db="EMBL/GenBank/DDBJ databases">
        <authorList>
            <person name="Stuckert A."/>
        </authorList>
    </citation>
    <scope>NUCLEOTIDE SEQUENCE</scope>
</reference>
<feature type="region of interest" description="Disordered" evidence="1">
    <location>
        <begin position="73"/>
        <end position="92"/>
    </location>
</feature>
<proteinExistence type="predicted"/>
<accession>A0ABN9LQS2</accession>
<evidence type="ECO:0000256" key="1">
    <source>
        <dbReference type="SAM" id="MobiDB-lite"/>
    </source>
</evidence>
<comment type="caution">
    <text evidence="2">The sequence shown here is derived from an EMBL/GenBank/DDBJ whole genome shotgun (WGS) entry which is preliminary data.</text>
</comment>
<evidence type="ECO:0000313" key="3">
    <source>
        <dbReference type="Proteomes" id="UP001176940"/>
    </source>
</evidence>
<gene>
    <name evidence="2" type="ORF">RIMI_LOCUS11199560</name>
</gene>
<dbReference type="EMBL" id="CAUEEQ010025077">
    <property type="protein sequence ID" value="CAJ0946146.1"/>
    <property type="molecule type" value="Genomic_DNA"/>
</dbReference>
<organism evidence="2 3">
    <name type="scientific">Ranitomeya imitator</name>
    <name type="common">mimic poison frog</name>
    <dbReference type="NCBI Taxonomy" id="111125"/>
    <lineage>
        <taxon>Eukaryota</taxon>
        <taxon>Metazoa</taxon>
        <taxon>Chordata</taxon>
        <taxon>Craniata</taxon>
        <taxon>Vertebrata</taxon>
        <taxon>Euteleostomi</taxon>
        <taxon>Amphibia</taxon>
        <taxon>Batrachia</taxon>
        <taxon>Anura</taxon>
        <taxon>Neobatrachia</taxon>
        <taxon>Hyloidea</taxon>
        <taxon>Dendrobatidae</taxon>
        <taxon>Dendrobatinae</taxon>
        <taxon>Ranitomeya</taxon>
    </lineage>
</organism>
<name>A0ABN9LQS2_9NEOB</name>
<keyword evidence="3" id="KW-1185">Reference proteome</keyword>
<protein>
    <submittedName>
        <fullName evidence="2">Uncharacterized protein</fullName>
    </submittedName>
</protein>
<evidence type="ECO:0000313" key="2">
    <source>
        <dbReference type="EMBL" id="CAJ0946146.1"/>
    </source>
</evidence>
<dbReference type="Proteomes" id="UP001176940">
    <property type="component" value="Unassembled WGS sequence"/>
</dbReference>